<gene>
    <name evidence="1" type="ORF">COJ61_16410</name>
</gene>
<evidence type="ECO:0000313" key="1">
    <source>
        <dbReference type="EMBL" id="PFM90920.1"/>
    </source>
</evidence>
<comment type="caution">
    <text evidence="1">The sequence shown here is derived from an EMBL/GenBank/DDBJ whole genome shotgun (WGS) entry which is preliminary data.</text>
</comment>
<name>A0AB36TVU2_BACTU</name>
<accession>A0AB36TVU2</accession>
<dbReference type="Proteomes" id="UP000223839">
    <property type="component" value="Unassembled WGS sequence"/>
</dbReference>
<proteinExistence type="predicted"/>
<evidence type="ECO:0000313" key="2">
    <source>
        <dbReference type="Proteomes" id="UP000223839"/>
    </source>
</evidence>
<sequence>MFKKLAIGTFAISIIFSGVTGVSAAKINDTPLKVSDDNPCENVTHKFSELFNSKPPKYYTKNGIKGERVCTYKSPIVGYIGYYN</sequence>
<protein>
    <submittedName>
        <fullName evidence="1">Uncharacterized protein</fullName>
    </submittedName>
</protein>
<reference evidence="1 2" key="1">
    <citation type="submission" date="2017-09" db="EMBL/GenBank/DDBJ databases">
        <title>Large-scale bioinformatics analysis of Bacillus genomes uncovers conserved roles of natural products in bacterial physiology.</title>
        <authorList>
            <consortium name="Agbiome Team Llc"/>
            <person name="Bleich R.M."/>
            <person name="Grubbs K.J."/>
            <person name="Santa Maria K.C."/>
            <person name="Allen S.E."/>
            <person name="Farag S."/>
            <person name="Shank E.A."/>
            <person name="Bowers A."/>
        </authorList>
    </citation>
    <scope>NUCLEOTIDE SEQUENCE [LARGE SCALE GENOMIC DNA]</scope>
    <source>
        <strain evidence="1 2">AFS077661</strain>
    </source>
</reference>
<dbReference type="EMBL" id="NUYG01000035">
    <property type="protein sequence ID" value="PFM90920.1"/>
    <property type="molecule type" value="Genomic_DNA"/>
</dbReference>
<organism evidence="1 2">
    <name type="scientific">Bacillus thuringiensis</name>
    <dbReference type="NCBI Taxonomy" id="1428"/>
    <lineage>
        <taxon>Bacteria</taxon>
        <taxon>Bacillati</taxon>
        <taxon>Bacillota</taxon>
        <taxon>Bacilli</taxon>
        <taxon>Bacillales</taxon>
        <taxon>Bacillaceae</taxon>
        <taxon>Bacillus</taxon>
        <taxon>Bacillus cereus group</taxon>
    </lineage>
</organism>
<dbReference type="RefSeq" id="WP_098580693.1">
    <property type="nucleotide sequence ID" value="NZ_NUYG01000035.1"/>
</dbReference>
<dbReference type="AlphaFoldDB" id="A0AB36TVU2"/>